<dbReference type="EMBL" id="PXXK01000397">
    <property type="protein sequence ID" value="RFN44781.1"/>
    <property type="molecule type" value="Genomic_DNA"/>
</dbReference>
<protein>
    <submittedName>
        <fullName evidence="2">Thioredoxin m-type</fullName>
    </submittedName>
</protein>
<dbReference type="STRING" id="2594813.A0A395MA83"/>
<sequence length="237" mass="26905">MKNRYADIITSLSQYHELIKSHKIVFLNASATWCPPCRMISPRYKKLSDESTYDNNKVVFAKFDGDEVPDLMEKLQSRALPTFFAIRSGHVETTVEGAILPKLEEMVENSLAEVKKKIKSEMGITKIRDLAHCKELLANNQVVIIYAEGGPSLRYIDIRDTLFKKVSEAEQFNKIGVEFAKLDIQAAKDFSEEFKIGELPAFRAFHHGDLKGQVVGGEAYQPDEIMNLVREFTSKVK</sequence>
<dbReference type="InterPro" id="IPR036249">
    <property type="entry name" value="Thioredoxin-like_sf"/>
</dbReference>
<evidence type="ECO:0000313" key="2">
    <source>
        <dbReference type="EMBL" id="RFN44781.1"/>
    </source>
</evidence>
<dbReference type="Proteomes" id="UP000265631">
    <property type="component" value="Unassembled WGS sequence"/>
</dbReference>
<dbReference type="Pfam" id="PF00085">
    <property type="entry name" value="Thioredoxin"/>
    <property type="match status" value="1"/>
</dbReference>
<dbReference type="PANTHER" id="PTHR10438:SF468">
    <property type="entry name" value="THIOREDOXIN-1-RELATED"/>
    <property type="match status" value="1"/>
</dbReference>
<dbReference type="SUPFAM" id="SSF52833">
    <property type="entry name" value="Thioredoxin-like"/>
    <property type="match status" value="2"/>
</dbReference>
<gene>
    <name evidence="2" type="ORF">FIE12Z_10975</name>
</gene>
<dbReference type="CDD" id="cd02947">
    <property type="entry name" value="TRX_family"/>
    <property type="match status" value="2"/>
</dbReference>
<organism evidence="2 3">
    <name type="scientific">Fusarium flagelliforme</name>
    <dbReference type="NCBI Taxonomy" id="2675880"/>
    <lineage>
        <taxon>Eukaryota</taxon>
        <taxon>Fungi</taxon>
        <taxon>Dikarya</taxon>
        <taxon>Ascomycota</taxon>
        <taxon>Pezizomycotina</taxon>
        <taxon>Sordariomycetes</taxon>
        <taxon>Hypocreomycetidae</taxon>
        <taxon>Hypocreales</taxon>
        <taxon>Nectriaceae</taxon>
        <taxon>Fusarium</taxon>
        <taxon>Fusarium incarnatum-equiseti species complex</taxon>
    </lineage>
</organism>
<reference evidence="2 3" key="1">
    <citation type="journal article" date="2018" name="PLoS Pathog.">
        <title>Evolution of structural diversity of trichothecenes, a family of toxins produced by plant pathogenic and entomopathogenic fungi.</title>
        <authorList>
            <person name="Proctor R.H."/>
            <person name="McCormick S.P."/>
            <person name="Kim H.S."/>
            <person name="Cardoza R.E."/>
            <person name="Stanley A.M."/>
            <person name="Lindo L."/>
            <person name="Kelly A."/>
            <person name="Brown D.W."/>
            <person name="Lee T."/>
            <person name="Vaughan M.M."/>
            <person name="Alexander N.J."/>
            <person name="Busman M."/>
            <person name="Gutierrez S."/>
        </authorList>
    </citation>
    <scope>NUCLEOTIDE SEQUENCE [LARGE SCALE GENOMIC DNA]</scope>
    <source>
        <strain evidence="2 3">NRRL 13405</strain>
    </source>
</reference>
<dbReference type="InterPro" id="IPR050620">
    <property type="entry name" value="Thioredoxin_H-type-like"/>
</dbReference>
<evidence type="ECO:0000313" key="3">
    <source>
        <dbReference type="Proteomes" id="UP000265631"/>
    </source>
</evidence>
<keyword evidence="3" id="KW-1185">Reference proteome</keyword>
<evidence type="ECO:0000259" key="1">
    <source>
        <dbReference type="PROSITE" id="PS51352"/>
    </source>
</evidence>
<name>A0A395MA83_9HYPO</name>
<dbReference type="PANTHER" id="PTHR10438">
    <property type="entry name" value="THIOREDOXIN"/>
    <property type="match status" value="1"/>
</dbReference>
<dbReference type="Gene3D" id="3.40.30.10">
    <property type="entry name" value="Glutaredoxin"/>
    <property type="match status" value="2"/>
</dbReference>
<accession>A0A395MA83</accession>
<dbReference type="InterPro" id="IPR013766">
    <property type="entry name" value="Thioredoxin_domain"/>
</dbReference>
<proteinExistence type="predicted"/>
<dbReference type="PROSITE" id="PS51352">
    <property type="entry name" value="THIOREDOXIN_2"/>
    <property type="match status" value="1"/>
</dbReference>
<dbReference type="AlphaFoldDB" id="A0A395MA83"/>
<comment type="caution">
    <text evidence="2">The sequence shown here is derived from an EMBL/GenBank/DDBJ whole genome shotgun (WGS) entry which is preliminary data.</text>
</comment>
<feature type="domain" description="Thioredoxin" evidence="1">
    <location>
        <begin position="1"/>
        <end position="116"/>
    </location>
</feature>